<gene>
    <name evidence="2" type="ORF">FPE01S_02_09790</name>
</gene>
<sequence length="147" mass="16572">MLSAKAQYAIHALTYLGEQYQAGFIPINQIAEKRKIPAKFLEAILLELRKAGILGSKAGKNGGYYLLKHPRQIPMVQVLRLMDGPIALLPCVSKMFYEPCRLCPYSEGQCNIRQIFFEVRDATLQVIEGKSLHDLMQKNNGSDDFVI</sequence>
<evidence type="ECO:0000313" key="3">
    <source>
        <dbReference type="Proteomes" id="UP000033121"/>
    </source>
</evidence>
<dbReference type="EMBL" id="BBWV01000002">
    <property type="protein sequence ID" value="GAO43873.1"/>
    <property type="molecule type" value="Genomic_DNA"/>
</dbReference>
<dbReference type="InterPro" id="IPR036388">
    <property type="entry name" value="WH-like_DNA-bd_sf"/>
</dbReference>
<keyword evidence="3" id="KW-1185">Reference proteome</keyword>
<dbReference type="RefSeq" id="WP_046369691.1">
    <property type="nucleotide sequence ID" value="NZ_BBWV01000002.1"/>
</dbReference>
<comment type="caution">
    <text evidence="2">The sequence shown here is derived from an EMBL/GenBank/DDBJ whole genome shotgun (WGS) entry which is preliminary data.</text>
</comment>
<dbReference type="InterPro" id="IPR030489">
    <property type="entry name" value="TR_Rrf2-type_CS"/>
</dbReference>
<reference evidence="2 3" key="1">
    <citation type="submission" date="2015-04" db="EMBL/GenBank/DDBJ databases">
        <title>Whole genome shotgun sequence of Flavihumibacter petaseus NBRC 106054.</title>
        <authorList>
            <person name="Miyazawa S."/>
            <person name="Hosoyama A."/>
            <person name="Hashimoto M."/>
            <person name="Noguchi M."/>
            <person name="Tsuchikane K."/>
            <person name="Ohji S."/>
            <person name="Yamazoe A."/>
            <person name="Ichikawa N."/>
            <person name="Kimura A."/>
            <person name="Fujita N."/>
        </authorList>
    </citation>
    <scope>NUCLEOTIDE SEQUENCE [LARGE SCALE GENOMIC DNA]</scope>
    <source>
        <strain evidence="2 3">NBRC 106054</strain>
    </source>
</reference>
<dbReference type="Proteomes" id="UP000033121">
    <property type="component" value="Unassembled WGS sequence"/>
</dbReference>
<dbReference type="Gene3D" id="1.10.10.10">
    <property type="entry name" value="Winged helix-like DNA-binding domain superfamily/Winged helix DNA-binding domain"/>
    <property type="match status" value="1"/>
</dbReference>
<dbReference type="PANTHER" id="PTHR33221:SF5">
    <property type="entry name" value="HTH-TYPE TRANSCRIPTIONAL REGULATOR ISCR"/>
    <property type="match status" value="1"/>
</dbReference>
<evidence type="ECO:0000256" key="1">
    <source>
        <dbReference type="ARBA" id="ARBA00023125"/>
    </source>
</evidence>
<dbReference type="PROSITE" id="PS51197">
    <property type="entry name" value="HTH_RRF2_2"/>
    <property type="match status" value="1"/>
</dbReference>
<protein>
    <submittedName>
        <fullName evidence="2">Putative Rrf2 family transcriptional regulator</fullName>
    </submittedName>
</protein>
<accession>A0A0E9N267</accession>
<evidence type="ECO:0000313" key="2">
    <source>
        <dbReference type="EMBL" id="GAO43873.1"/>
    </source>
</evidence>
<dbReference type="GO" id="GO:0003677">
    <property type="term" value="F:DNA binding"/>
    <property type="evidence" value="ECO:0007669"/>
    <property type="project" value="UniProtKB-KW"/>
</dbReference>
<dbReference type="STRING" id="1220578.FPE01S_02_09790"/>
<dbReference type="NCBIfam" id="TIGR00738">
    <property type="entry name" value="rrf2_super"/>
    <property type="match status" value="1"/>
</dbReference>
<dbReference type="PROSITE" id="PS01332">
    <property type="entry name" value="HTH_RRF2_1"/>
    <property type="match status" value="1"/>
</dbReference>
<organism evidence="2 3">
    <name type="scientific">Flavihumibacter petaseus NBRC 106054</name>
    <dbReference type="NCBI Taxonomy" id="1220578"/>
    <lineage>
        <taxon>Bacteria</taxon>
        <taxon>Pseudomonadati</taxon>
        <taxon>Bacteroidota</taxon>
        <taxon>Chitinophagia</taxon>
        <taxon>Chitinophagales</taxon>
        <taxon>Chitinophagaceae</taxon>
        <taxon>Flavihumibacter</taxon>
    </lineage>
</organism>
<dbReference type="OrthoDB" id="9802344at2"/>
<name>A0A0E9N267_9BACT</name>
<dbReference type="GO" id="GO:0005829">
    <property type="term" value="C:cytosol"/>
    <property type="evidence" value="ECO:0007669"/>
    <property type="project" value="TreeGrafter"/>
</dbReference>
<dbReference type="InterPro" id="IPR000944">
    <property type="entry name" value="Tscrpt_reg_Rrf2"/>
</dbReference>
<proteinExistence type="predicted"/>
<dbReference type="SUPFAM" id="SSF46785">
    <property type="entry name" value="Winged helix' DNA-binding domain"/>
    <property type="match status" value="1"/>
</dbReference>
<dbReference type="GO" id="GO:0003700">
    <property type="term" value="F:DNA-binding transcription factor activity"/>
    <property type="evidence" value="ECO:0007669"/>
    <property type="project" value="TreeGrafter"/>
</dbReference>
<keyword evidence="1" id="KW-0238">DNA-binding</keyword>
<dbReference type="AlphaFoldDB" id="A0A0E9N267"/>
<dbReference type="Pfam" id="PF02082">
    <property type="entry name" value="Rrf2"/>
    <property type="match status" value="1"/>
</dbReference>
<dbReference type="InterPro" id="IPR036390">
    <property type="entry name" value="WH_DNA-bd_sf"/>
</dbReference>
<dbReference type="PANTHER" id="PTHR33221">
    <property type="entry name" value="WINGED HELIX-TURN-HELIX TRANSCRIPTIONAL REGULATOR, RRF2 FAMILY"/>
    <property type="match status" value="1"/>
</dbReference>